<dbReference type="Gene3D" id="1.20.1280.50">
    <property type="match status" value="1"/>
</dbReference>
<keyword evidence="2" id="KW-1185">Reference proteome</keyword>
<proteinExistence type="predicted"/>
<reference evidence="1 2" key="1">
    <citation type="journal article" date="2011" name="Genome Res.">
        <title>Phylogeny-wide analysis of social amoeba genomes highlights ancient origins for complex intercellular communication.</title>
        <authorList>
            <person name="Heidel A.J."/>
            <person name="Lawal H.M."/>
            <person name="Felder M."/>
            <person name="Schilde C."/>
            <person name="Helps N.R."/>
            <person name="Tunggal B."/>
            <person name="Rivero F."/>
            <person name="John U."/>
            <person name="Schleicher M."/>
            <person name="Eichinger L."/>
            <person name="Platzer M."/>
            <person name="Noegel A.A."/>
            <person name="Schaap P."/>
            <person name="Gloeckner G."/>
        </authorList>
    </citation>
    <scope>NUCLEOTIDE SEQUENCE [LARGE SCALE GENOMIC DNA]</scope>
    <source>
        <strain evidence="2">ATCC 26659 / Pp 5 / PN500</strain>
    </source>
</reference>
<gene>
    <name evidence="1" type="ORF">PPL_10889</name>
</gene>
<protein>
    <recommendedName>
        <fullName evidence="3">COI1 F-box domain-containing protein</fullName>
    </recommendedName>
</protein>
<organism evidence="1 2">
    <name type="scientific">Heterostelium pallidum (strain ATCC 26659 / Pp 5 / PN500)</name>
    <name type="common">Cellular slime mold</name>
    <name type="synonym">Polysphondylium pallidum</name>
    <dbReference type="NCBI Taxonomy" id="670386"/>
    <lineage>
        <taxon>Eukaryota</taxon>
        <taxon>Amoebozoa</taxon>
        <taxon>Evosea</taxon>
        <taxon>Eumycetozoa</taxon>
        <taxon>Dictyostelia</taxon>
        <taxon>Acytosteliales</taxon>
        <taxon>Acytosteliaceae</taxon>
        <taxon>Heterostelium</taxon>
    </lineage>
</organism>
<dbReference type="InterPro" id="IPR051251">
    <property type="entry name" value="STK_FNIP-Repeat"/>
</dbReference>
<dbReference type="AlphaFoldDB" id="D3BS97"/>
<dbReference type="PANTHER" id="PTHR32134">
    <property type="entry name" value="FNIP REPEAT-CONTAINING PROTEIN"/>
    <property type="match status" value="1"/>
</dbReference>
<dbReference type="OMA" id="SAYWLEG"/>
<sequence length="545" mass="62709">MNNQTDKIVNLSHLILNKIICCLDDNIDRFCFSLVCKRWYKDRDKYLILNLDNIFIRGVNNTDLKENNDSFRLPAYHNIFMKSIQSKTNCTLLIGKKLTYRSSYDFIFENARDIIAIPSYISTVAVFTQLSESDNQYLYQMMSESRSVTELIGYRSLKYKIPNTITKLSTTFNFNEPLVKGSLPNTLRHLFLDSDINNDFEVGVFPEGMTKIELIHNFQFELKPGVFPSSLKILILPNYRFTLKPGVLPNNLYKLRYSGEKTTLVEGVLPESLRILDIASAYWLEGPASVLPVNLEQLTLNDKYCTDLLPINIKTLPPKLKVLHFHKSYQLIGSIPTSVNDLHLAECQFEFNELFPPTLQYHFKQFKYSNSEILAIPPNLKIDRLVVEGSFAKPITSLPSGIESIYLGMSIQGVPFSGNFIPATVREIRLPYSGMMLPTLPNTIESLDLGENNLERSINMIPPSVKTLTFSESTKKVQPPEHFIKNFTNIIYQNYYGYGGYRVRKLTDQFSLVYLDSNEQLFVHIVNQKKIERLLHHLTHFKSKV</sequence>
<comment type="caution">
    <text evidence="1">The sequence shown here is derived from an EMBL/GenBank/DDBJ whole genome shotgun (WGS) entry which is preliminary data.</text>
</comment>
<evidence type="ECO:0008006" key="3">
    <source>
        <dbReference type="Google" id="ProtNLM"/>
    </source>
</evidence>
<dbReference type="SUPFAM" id="SSF52058">
    <property type="entry name" value="L domain-like"/>
    <property type="match status" value="1"/>
</dbReference>
<dbReference type="InterPro" id="IPR008615">
    <property type="entry name" value="FNIP"/>
</dbReference>
<name>D3BS97_HETP5</name>
<dbReference type="Gene3D" id="3.80.10.10">
    <property type="entry name" value="Ribonuclease Inhibitor"/>
    <property type="match status" value="1"/>
</dbReference>
<dbReference type="InParanoid" id="D3BS97"/>
<dbReference type="InterPro" id="IPR032675">
    <property type="entry name" value="LRR_dom_sf"/>
</dbReference>
<dbReference type="RefSeq" id="XP_020427968.1">
    <property type="nucleotide sequence ID" value="XM_020581652.1"/>
</dbReference>
<dbReference type="GeneID" id="31366358"/>
<dbReference type="Pfam" id="PF05725">
    <property type="entry name" value="FNIP"/>
    <property type="match status" value="3"/>
</dbReference>
<evidence type="ECO:0000313" key="1">
    <source>
        <dbReference type="EMBL" id="EFA75834.1"/>
    </source>
</evidence>
<dbReference type="PANTHER" id="PTHR32134:SF169">
    <property type="entry name" value="FNIP REPEAT-CONTAINING PROTEIN-RELATED"/>
    <property type="match status" value="1"/>
</dbReference>
<dbReference type="EMBL" id="ADBJ01000051">
    <property type="protein sequence ID" value="EFA75834.1"/>
    <property type="molecule type" value="Genomic_DNA"/>
</dbReference>
<accession>D3BS97</accession>
<dbReference type="Proteomes" id="UP000001396">
    <property type="component" value="Unassembled WGS sequence"/>
</dbReference>
<evidence type="ECO:0000313" key="2">
    <source>
        <dbReference type="Proteomes" id="UP000001396"/>
    </source>
</evidence>